<organism evidence="1 2">
    <name type="scientific">Streptomyces umbrinus</name>
    <dbReference type="NCBI Taxonomy" id="67370"/>
    <lineage>
        <taxon>Bacteria</taxon>
        <taxon>Bacillati</taxon>
        <taxon>Actinomycetota</taxon>
        <taxon>Actinomycetes</taxon>
        <taxon>Kitasatosporales</taxon>
        <taxon>Streptomycetaceae</taxon>
        <taxon>Streptomyces</taxon>
        <taxon>Streptomyces phaeochromogenes group</taxon>
    </lineage>
</organism>
<protein>
    <recommendedName>
        <fullName evidence="3">Colicin D immunity protein domain-containing protein</fullName>
    </recommendedName>
</protein>
<reference evidence="1 2" key="1">
    <citation type="submission" date="2023-07" db="EMBL/GenBank/DDBJ databases">
        <title>Comparative genomics of wheat-associated soil bacteria to identify genetic determinants of phenazine resistance.</title>
        <authorList>
            <person name="Mouncey N."/>
        </authorList>
    </citation>
    <scope>NUCLEOTIDE SEQUENCE [LARGE SCALE GENOMIC DNA]</scope>
    <source>
        <strain evidence="1 2">V2I4</strain>
    </source>
</reference>
<comment type="caution">
    <text evidence="1">The sequence shown here is derived from an EMBL/GenBank/DDBJ whole genome shotgun (WGS) entry which is preliminary data.</text>
</comment>
<dbReference type="RefSeq" id="WP_307521944.1">
    <property type="nucleotide sequence ID" value="NZ_JAUSZI010000002.1"/>
</dbReference>
<dbReference type="Proteomes" id="UP001230328">
    <property type="component" value="Unassembled WGS sequence"/>
</dbReference>
<name>A0ABU0STJ3_9ACTN</name>
<proteinExistence type="predicted"/>
<evidence type="ECO:0000313" key="1">
    <source>
        <dbReference type="EMBL" id="MDQ1026632.1"/>
    </source>
</evidence>
<evidence type="ECO:0000313" key="2">
    <source>
        <dbReference type="Proteomes" id="UP001230328"/>
    </source>
</evidence>
<evidence type="ECO:0008006" key="3">
    <source>
        <dbReference type="Google" id="ProtNLM"/>
    </source>
</evidence>
<accession>A0ABU0STJ3</accession>
<dbReference type="EMBL" id="JAUSZI010000002">
    <property type="protein sequence ID" value="MDQ1026632.1"/>
    <property type="molecule type" value="Genomic_DNA"/>
</dbReference>
<sequence length="91" mass="9840">MAKLEPFLVLASAVAEGRLSAADFSTVCLPLYKNYSGSYPSPDHYQLATDLFYLAHDHYAGEGDPIPGAISDAQVQTGAAEIAHRMRSLLR</sequence>
<gene>
    <name evidence="1" type="ORF">QF035_004214</name>
</gene>
<keyword evidence="2" id="KW-1185">Reference proteome</keyword>